<dbReference type="RefSeq" id="WP_118018999.1">
    <property type="nucleotide sequence ID" value="NZ_CAUHGS010000010.1"/>
</dbReference>
<feature type="compositionally biased region" description="Basic and acidic residues" evidence="2">
    <location>
        <begin position="39"/>
        <end position="49"/>
    </location>
</feature>
<evidence type="ECO:0000259" key="4">
    <source>
        <dbReference type="SMART" id="SM00062"/>
    </source>
</evidence>
<dbReference type="SMART" id="SM00062">
    <property type="entry name" value="PBPb"/>
    <property type="match status" value="1"/>
</dbReference>
<dbReference type="SUPFAM" id="SSF53850">
    <property type="entry name" value="Periplasmic binding protein-like II"/>
    <property type="match status" value="1"/>
</dbReference>
<dbReference type="InterPro" id="IPR001638">
    <property type="entry name" value="Solute-binding_3/MltF_N"/>
</dbReference>
<feature type="signal peptide" evidence="3">
    <location>
        <begin position="1"/>
        <end position="19"/>
    </location>
</feature>
<reference evidence="5 6" key="1">
    <citation type="submission" date="2018-08" db="EMBL/GenBank/DDBJ databases">
        <title>A genome reference for cultivated species of the human gut microbiota.</title>
        <authorList>
            <person name="Zou Y."/>
            <person name="Xue W."/>
            <person name="Luo G."/>
        </authorList>
    </citation>
    <scope>NUCLEOTIDE SEQUENCE [LARGE SCALE GENOMIC DNA]</scope>
    <source>
        <strain evidence="5 6">AF14-18</strain>
    </source>
</reference>
<dbReference type="EMBL" id="QRZM01000007">
    <property type="protein sequence ID" value="RGV74348.1"/>
    <property type="molecule type" value="Genomic_DNA"/>
</dbReference>
<dbReference type="Proteomes" id="UP000284543">
    <property type="component" value="Unassembled WGS sequence"/>
</dbReference>
<name>A0A412Z335_9FIRM</name>
<feature type="domain" description="Solute-binding protein family 3/N-terminal" evidence="4">
    <location>
        <begin position="80"/>
        <end position="301"/>
    </location>
</feature>
<sequence>MKKIALLLCAVLTAGALTACSGGADATTAVSQAAAQEAADKDGAGKDAADTPAAGAEEKSDEAGENSTDTATENPFSGKTVKVGCSATFVPFESIEMAADGSKTYVGMNIDIVKAVVEKNGGQVEFVDMPFKSLMAAIQAGQIDFCSGGMAPTAEREKTLDFSEIFFYPRNAIVYRAEDNYPDLDSLKGKKIAYVFGTNYQQVAESVEGAETVGIQGSPACIEEVKSKRADACIVDGAGATEFLKNNEGLKLSLMDKVDDDCFAIGFPKESPYYETFNNTLKEMMENGELDDIIASHLSEQFILD</sequence>
<feature type="chain" id="PRO_5039633121" description="Solute-binding protein family 3/N-terminal domain-containing protein" evidence="3">
    <location>
        <begin position="20"/>
        <end position="305"/>
    </location>
</feature>
<dbReference type="PANTHER" id="PTHR35936:SF19">
    <property type="entry name" value="AMINO-ACID-BINDING PROTEIN YXEM-RELATED"/>
    <property type="match status" value="1"/>
</dbReference>
<gene>
    <name evidence="5" type="ORF">DWW02_16925</name>
</gene>
<comment type="caution">
    <text evidence="5">The sequence shown here is derived from an EMBL/GenBank/DDBJ whole genome shotgun (WGS) entry which is preliminary data.</text>
</comment>
<dbReference type="Gene3D" id="3.40.190.10">
    <property type="entry name" value="Periplasmic binding protein-like II"/>
    <property type="match status" value="2"/>
</dbReference>
<dbReference type="AlphaFoldDB" id="A0A412Z335"/>
<dbReference type="PANTHER" id="PTHR35936">
    <property type="entry name" value="MEMBRANE-BOUND LYTIC MUREIN TRANSGLYCOSYLASE F"/>
    <property type="match status" value="1"/>
</dbReference>
<dbReference type="Pfam" id="PF00497">
    <property type="entry name" value="SBP_bac_3"/>
    <property type="match status" value="1"/>
</dbReference>
<evidence type="ECO:0000256" key="2">
    <source>
        <dbReference type="SAM" id="MobiDB-lite"/>
    </source>
</evidence>
<feature type="region of interest" description="Disordered" evidence="2">
    <location>
        <begin position="39"/>
        <end position="75"/>
    </location>
</feature>
<organism evidence="5 6">
    <name type="scientific">Enterocloster bolteae</name>
    <dbReference type="NCBI Taxonomy" id="208479"/>
    <lineage>
        <taxon>Bacteria</taxon>
        <taxon>Bacillati</taxon>
        <taxon>Bacillota</taxon>
        <taxon>Clostridia</taxon>
        <taxon>Lachnospirales</taxon>
        <taxon>Lachnospiraceae</taxon>
        <taxon>Enterocloster</taxon>
    </lineage>
</organism>
<dbReference type="PROSITE" id="PS51257">
    <property type="entry name" value="PROKAR_LIPOPROTEIN"/>
    <property type="match status" value="1"/>
</dbReference>
<evidence type="ECO:0000256" key="3">
    <source>
        <dbReference type="SAM" id="SignalP"/>
    </source>
</evidence>
<evidence type="ECO:0000313" key="5">
    <source>
        <dbReference type="EMBL" id="RGV74348.1"/>
    </source>
</evidence>
<accession>A0A412Z335</accession>
<proteinExistence type="predicted"/>
<feature type="compositionally biased region" description="Polar residues" evidence="2">
    <location>
        <begin position="65"/>
        <end position="75"/>
    </location>
</feature>
<protein>
    <recommendedName>
        <fullName evidence="4">Solute-binding protein family 3/N-terminal domain-containing protein</fullName>
    </recommendedName>
</protein>
<evidence type="ECO:0000313" key="6">
    <source>
        <dbReference type="Proteomes" id="UP000284543"/>
    </source>
</evidence>
<keyword evidence="1 3" id="KW-0732">Signal</keyword>
<evidence type="ECO:0000256" key="1">
    <source>
        <dbReference type="ARBA" id="ARBA00022729"/>
    </source>
</evidence>